<proteinExistence type="predicted"/>
<dbReference type="EMBL" id="BARS01022520">
    <property type="protein sequence ID" value="GAG01170.1"/>
    <property type="molecule type" value="Genomic_DNA"/>
</dbReference>
<name>X0U6H5_9ZZZZ</name>
<feature type="non-terminal residue" evidence="1">
    <location>
        <position position="1"/>
    </location>
</feature>
<organism evidence="1">
    <name type="scientific">marine sediment metagenome</name>
    <dbReference type="NCBI Taxonomy" id="412755"/>
    <lineage>
        <taxon>unclassified sequences</taxon>
        <taxon>metagenomes</taxon>
        <taxon>ecological metagenomes</taxon>
    </lineage>
</organism>
<gene>
    <name evidence="1" type="ORF">S01H1_35999</name>
</gene>
<accession>X0U6H5</accession>
<evidence type="ECO:0000313" key="1">
    <source>
        <dbReference type="EMBL" id="GAG01170.1"/>
    </source>
</evidence>
<comment type="caution">
    <text evidence="1">The sequence shown here is derived from an EMBL/GenBank/DDBJ whole genome shotgun (WGS) entry which is preliminary data.</text>
</comment>
<dbReference type="AlphaFoldDB" id="X0U6H5"/>
<reference evidence="1" key="1">
    <citation type="journal article" date="2014" name="Front. Microbiol.">
        <title>High frequency of phylogenetically diverse reductive dehalogenase-homologous genes in deep subseafloor sedimentary metagenomes.</title>
        <authorList>
            <person name="Kawai M."/>
            <person name="Futagami T."/>
            <person name="Toyoda A."/>
            <person name="Takaki Y."/>
            <person name="Nishi S."/>
            <person name="Hori S."/>
            <person name="Arai W."/>
            <person name="Tsubouchi T."/>
            <person name="Morono Y."/>
            <person name="Uchiyama I."/>
            <person name="Ito T."/>
            <person name="Fujiyama A."/>
            <person name="Inagaki F."/>
            <person name="Takami H."/>
        </authorList>
    </citation>
    <scope>NUCLEOTIDE SEQUENCE</scope>
    <source>
        <strain evidence="1">Expedition CK06-06</strain>
    </source>
</reference>
<sequence>HESDWRRHLEEQYLKFHRWFRERGLRIPNAAWRAEYVEEIIALGYETLLGD</sequence>
<protein>
    <submittedName>
        <fullName evidence="1">Uncharacterized protein</fullName>
    </submittedName>
</protein>